<comment type="caution">
    <text evidence="2">The sequence shown here is derived from an EMBL/GenBank/DDBJ whole genome shotgun (WGS) entry which is preliminary data.</text>
</comment>
<gene>
    <name evidence="2" type="ORF">EAH76_15165</name>
</gene>
<dbReference type="Gene3D" id="3.60.15.10">
    <property type="entry name" value="Ribonuclease Z/Hydroxyacylglutathione hydrolase-like"/>
    <property type="match status" value="1"/>
</dbReference>
<proteinExistence type="predicted"/>
<name>A0A502FR73_9SPHN</name>
<dbReference type="EMBL" id="RCZC01000004">
    <property type="protein sequence ID" value="TPG52057.1"/>
    <property type="molecule type" value="Genomic_DNA"/>
</dbReference>
<feature type="region of interest" description="Disordered" evidence="1">
    <location>
        <begin position="276"/>
        <end position="298"/>
    </location>
</feature>
<protein>
    <submittedName>
        <fullName evidence="2">Uncharacterized protein</fullName>
    </submittedName>
</protein>
<evidence type="ECO:0000313" key="2">
    <source>
        <dbReference type="EMBL" id="TPG52057.1"/>
    </source>
</evidence>
<accession>A0A502FR73</accession>
<dbReference type="RefSeq" id="WP_140851130.1">
    <property type="nucleotide sequence ID" value="NZ_RCZC01000004.1"/>
</dbReference>
<reference evidence="2 3" key="1">
    <citation type="journal article" date="2019" name="Environ. Microbiol.">
        <title>Species interactions and distinct microbial communities in high Arctic permafrost affected cryosols are associated with the CH4 and CO2 gas fluxes.</title>
        <authorList>
            <person name="Altshuler I."/>
            <person name="Hamel J."/>
            <person name="Turney S."/>
            <person name="Magnuson E."/>
            <person name="Levesque R."/>
            <person name="Greer C."/>
            <person name="Whyte L.G."/>
        </authorList>
    </citation>
    <scope>NUCLEOTIDE SEQUENCE [LARGE SCALE GENOMIC DNA]</scope>
    <source>
        <strain evidence="2 3">E6.1</strain>
    </source>
</reference>
<evidence type="ECO:0000256" key="1">
    <source>
        <dbReference type="SAM" id="MobiDB-lite"/>
    </source>
</evidence>
<dbReference type="OrthoDB" id="9773738at2"/>
<dbReference type="AlphaFoldDB" id="A0A502FR73"/>
<evidence type="ECO:0000313" key="3">
    <source>
        <dbReference type="Proteomes" id="UP000319931"/>
    </source>
</evidence>
<sequence length="298" mass="31568">MFDVIAITPLLLAVLGLGAFAPETEPAPHTQQFHSRLGECRVTAFGPIRNGRTDTSASAIRKSGNAFLVERGRSSVLIAPISMGATERVSMMSGHAVPQAIVLTSLETLQPGALMEGGKPAYPNTSVFVDRALVDDPPTPSEAKATARLVLAAYHRIGRLRLVEPDADLLPGVRIAISPYKARSESRVRISCGQVTLMVLPAREVAFQATNDGMDRRDDRLPHTLASDAYVLALTDGAFPGIGRIYIGHDGYHWGTVAARALGGVPRRRGEVFVEAADEGAPTPAPTPVASQPPGGEP</sequence>
<organism evidence="2 3">
    <name type="scientific">Sphingomonas glacialis</name>
    <dbReference type="NCBI Taxonomy" id="658225"/>
    <lineage>
        <taxon>Bacteria</taxon>
        <taxon>Pseudomonadati</taxon>
        <taxon>Pseudomonadota</taxon>
        <taxon>Alphaproteobacteria</taxon>
        <taxon>Sphingomonadales</taxon>
        <taxon>Sphingomonadaceae</taxon>
        <taxon>Sphingomonas</taxon>
    </lineage>
</organism>
<dbReference type="Proteomes" id="UP000319931">
    <property type="component" value="Unassembled WGS sequence"/>
</dbReference>
<dbReference type="InterPro" id="IPR036866">
    <property type="entry name" value="RibonucZ/Hydroxyglut_hydro"/>
</dbReference>
<keyword evidence="3" id="KW-1185">Reference proteome</keyword>